<dbReference type="Gene3D" id="1.10.110.10">
    <property type="entry name" value="Plant lipid-transfer and hydrophobic proteins"/>
    <property type="match status" value="1"/>
</dbReference>
<reference evidence="3" key="1">
    <citation type="submission" date="2020-05" db="EMBL/GenBank/DDBJ databases">
        <authorList>
            <person name="Hrunyk N."/>
            <person name="Kovaleva V."/>
            <person name="Krynytskyy H."/>
            <person name="Gout R."/>
            <person name="Amil-Ruiz F."/>
            <person name="Caballeo J.L."/>
        </authorList>
    </citation>
    <scope>NUCLEOTIDE SEQUENCE</scope>
    <source>
        <tissue evidence="3">Embryogenic</tissue>
    </source>
</reference>
<dbReference type="Pfam" id="PF00234">
    <property type="entry name" value="Tryp_alpha_amyl"/>
    <property type="match status" value="1"/>
</dbReference>
<sequence>MAVYKKMVEAVFVVGLVVTVMNVWGGVSVEGAISCNQVVSAMTPCATYLLGNAATPAAACCPSIRGLDSQVKATPDRQAVCNCLKTQAQSYGVKLGKAANLPGLCKVTDLNVPISPNVDCSKVH</sequence>
<evidence type="ECO:0000313" key="3">
    <source>
        <dbReference type="EMBL" id="QWM97368.1"/>
    </source>
</evidence>
<dbReference type="PANTHER" id="PTHR33076">
    <property type="entry name" value="NON-SPECIFIC LIPID-TRANSFER PROTEIN 2-RELATED"/>
    <property type="match status" value="1"/>
</dbReference>
<feature type="domain" description="Bifunctional inhibitor/plant lipid transfer protein/seed storage helical" evidence="2">
    <location>
        <begin position="35"/>
        <end position="120"/>
    </location>
</feature>
<dbReference type="AlphaFoldDB" id="A0A8F0WNN3"/>
<comment type="similarity">
    <text evidence="1">Belongs to the plant LTP family.</text>
</comment>
<organism evidence="3">
    <name type="scientific">Pinus sylvestris</name>
    <name type="common">Scotch pine</name>
    <dbReference type="NCBI Taxonomy" id="3349"/>
    <lineage>
        <taxon>Eukaryota</taxon>
        <taxon>Viridiplantae</taxon>
        <taxon>Streptophyta</taxon>
        <taxon>Embryophyta</taxon>
        <taxon>Tracheophyta</taxon>
        <taxon>Spermatophyta</taxon>
        <taxon>Pinopsida</taxon>
        <taxon>Pinidae</taxon>
        <taxon>Conifers I</taxon>
        <taxon>Pinales</taxon>
        <taxon>Pinaceae</taxon>
        <taxon>Pinus</taxon>
        <taxon>Pinus subgen. Pinus</taxon>
    </lineage>
</organism>
<dbReference type="SMART" id="SM00499">
    <property type="entry name" value="AAI"/>
    <property type="match status" value="1"/>
</dbReference>
<comment type="function">
    <text evidence="1">Plant non-specific lipid-transfer proteins transfer phospholipids as well as galactolipids across membranes. May play a role in wax or cutin deposition in the cell walls of expanding epidermal cells and certain secretory tissues.</text>
</comment>
<keyword evidence="1" id="KW-0813">Transport</keyword>
<dbReference type="GO" id="GO:0006869">
    <property type="term" value="P:lipid transport"/>
    <property type="evidence" value="ECO:0007669"/>
    <property type="project" value="InterPro"/>
</dbReference>
<dbReference type="CDD" id="cd01960">
    <property type="entry name" value="nsLTP1"/>
    <property type="match status" value="1"/>
</dbReference>
<dbReference type="PRINTS" id="PR00382">
    <property type="entry name" value="LIPIDTRNSFER"/>
</dbReference>
<dbReference type="GO" id="GO:0008289">
    <property type="term" value="F:lipid binding"/>
    <property type="evidence" value="ECO:0007669"/>
    <property type="project" value="UniProtKB-KW"/>
</dbReference>
<dbReference type="PROSITE" id="PS00597">
    <property type="entry name" value="PLANT_LTP"/>
    <property type="match status" value="1"/>
</dbReference>
<protein>
    <recommendedName>
        <fullName evidence="1">Non-specific lipid-transfer protein</fullName>
    </recommendedName>
</protein>
<dbReference type="InterPro" id="IPR016140">
    <property type="entry name" value="Bifunc_inhib/LTP/seed_store"/>
</dbReference>
<dbReference type="InterPro" id="IPR000528">
    <property type="entry name" value="Plant_nsLTP"/>
</dbReference>
<dbReference type="EMBL" id="MT424881">
    <property type="protein sequence ID" value="QWM97368.1"/>
    <property type="molecule type" value="mRNA"/>
</dbReference>
<dbReference type="SUPFAM" id="SSF47699">
    <property type="entry name" value="Bifunctional inhibitor/lipid-transfer protein/seed storage 2S albumin"/>
    <property type="match status" value="1"/>
</dbReference>
<keyword evidence="1" id="KW-0446">Lipid-binding</keyword>
<dbReference type="InterPro" id="IPR036312">
    <property type="entry name" value="Bifun_inhib/LTP/seed_sf"/>
</dbReference>
<evidence type="ECO:0000259" key="2">
    <source>
        <dbReference type="SMART" id="SM00499"/>
    </source>
</evidence>
<accession>A0A8F0WNN3</accession>
<proteinExistence type="evidence at transcript level"/>
<evidence type="ECO:0000256" key="1">
    <source>
        <dbReference type="RuleBase" id="RU000628"/>
    </source>
</evidence>
<name>A0A8F0WNN3_PINSY</name>